<dbReference type="AlphaFoldDB" id="A0A1M8A515"/>
<dbReference type="GO" id="GO:0071039">
    <property type="term" value="P:nuclear polyadenylation-dependent CUT catabolic process"/>
    <property type="evidence" value="ECO:0007669"/>
    <property type="project" value="TreeGrafter"/>
</dbReference>
<dbReference type="GO" id="GO:0031499">
    <property type="term" value="C:TRAMP complex"/>
    <property type="evidence" value="ECO:0007669"/>
    <property type="project" value="TreeGrafter"/>
</dbReference>
<evidence type="ECO:0000256" key="1">
    <source>
        <dbReference type="ARBA" id="ARBA00004123"/>
    </source>
</evidence>
<keyword evidence="6" id="KW-0862">Zinc</keyword>
<proteinExistence type="predicted"/>
<dbReference type="Gene3D" id="4.10.60.10">
    <property type="entry name" value="Zinc finger, CCHC-type"/>
    <property type="match status" value="2"/>
</dbReference>
<evidence type="ECO:0000256" key="5">
    <source>
        <dbReference type="ARBA" id="ARBA00022771"/>
    </source>
</evidence>
<feature type="compositionally biased region" description="Low complexity" evidence="9">
    <location>
        <begin position="385"/>
        <end position="394"/>
    </location>
</feature>
<dbReference type="InterPro" id="IPR051644">
    <property type="entry name" value="TRAMP_AT-DNA-binding"/>
</dbReference>
<dbReference type="OrthoDB" id="7608935at2759"/>
<keyword evidence="3" id="KW-0479">Metal-binding</keyword>
<evidence type="ECO:0000256" key="6">
    <source>
        <dbReference type="ARBA" id="ARBA00022833"/>
    </source>
</evidence>
<dbReference type="GO" id="GO:0071035">
    <property type="term" value="P:nuclear polyadenylation-dependent rRNA catabolic process"/>
    <property type="evidence" value="ECO:0007669"/>
    <property type="project" value="TreeGrafter"/>
</dbReference>
<evidence type="ECO:0000259" key="10">
    <source>
        <dbReference type="PROSITE" id="PS50158"/>
    </source>
</evidence>
<feature type="region of interest" description="Disordered" evidence="9">
    <location>
        <begin position="302"/>
        <end position="394"/>
    </location>
</feature>
<evidence type="ECO:0000256" key="7">
    <source>
        <dbReference type="ARBA" id="ARBA00023242"/>
    </source>
</evidence>
<dbReference type="GO" id="GO:0006397">
    <property type="term" value="P:mRNA processing"/>
    <property type="evidence" value="ECO:0007669"/>
    <property type="project" value="UniProtKB-KW"/>
</dbReference>
<dbReference type="STRING" id="1230383.A0A1M8A515"/>
<keyword evidence="5 8" id="KW-0863">Zinc-finger</keyword>
<dbReference type="Pfam" id="PF00098">
    <property type="entry name" value="zf-CCHC"/>
    <property type="match status" value="1"/>
</dbReference>
<keyword evidence="7" id="KW-0539">Nucleus</keyword>
<dbReference type="InterPro" id="IPR001878">
    <property type="entry name" value="Znf_CCHC"/>
</dbReference>
<evidence type="ECO:0000256" key="9">
    <source>
        <dbReference type="SAM" id="MobiDB-lite"/>
    </source>
</evidence>
<dbReference type="GO" id="GO:0008270">
    <property type="term" value="F:zinc ion binding"/>
    <property type="evidence" value="ECO:0007669"/>
    <property type="project" value="UniProtKB-KW"/>
</dbReference>
<dbReference type="PROSITE" id="PS50158">
    <property type="entry name" value="ZF_CCHC"/>
    <property type="match status" value="3"/>
</dbReference>
<dbReference type="Proteomes" id="UP000186303">
    <property type="component" value="Chromosome 3"/>
</dbReference>
<dbReference type="PANTHER" id="PTHR46543">
    <property type="entry name" value="ZINC FINGER CCHC DOMAIN-CONTAINING PROTEIN 7"/>
    <property type="match status" value="1"/>
</dbReference>
<evidence type="ECO:0000256" key="8">
    <source>
        <dbReference type="PROSITE-ProRule" id="PRU00047"/>
    </source>
</evidence>
<reference evidence="12" key="1">
    <citation type="journal article" date="2017" name="Nucleic Acids Res.">
        <title>Proteogenomics produces comprehensive and highly accurate protein-coding gene annotation in a complete genome assembly of Malassezia sympodialis.</title>
        <authorList>
            <person name="Zhu Y."/>
            <person name="Engstroem P.G."/>
            <person name="Tellgren-Roth C."/>
            <person name="Baudo C.D."/>
            <person name="Kennell J.C."/>
            <person name="Sun S."/>
            <person name="Billmyre R.B."/>
            <person name="Schroeder M.S."/>
            <person name="Andersson A."/>
            <person name="Holm T."/>
            <person name="Sigurgeirsson B."/>
            <person name="Wu G."/>
            <person name="Sankaranarayanan S.R."/>
            <person name="Siddharthan R."/>
            <person name="Sanyal K."/>
            <person name="Lundeberg J."/>
            <person name="Nystedt B."/>
            <person name="Boekhout T."/>
            <person name="Dawson T.L. Jr."/>
            <person name="Heitman J."/>
            <person name="Scheynius A."/>
            <person name="Lehtioe J."/>
        </authorList>
    </citation>
    <scope>NUCLEOTIDE SEQUENCE [LARGE SCALE GENOMIC DNA]</scope>
    <source>
        <strain evidence="12">ATCC 42132</strain>
    </source>
</reference>
<gene>
    <name evidence="11" type="ORF">MSYG_1851</name>
</gene>
<dbReference type="SUPFAM" id="SSF57756">
    <property type="entry name" value="Retrovirus zinc finger-like domains"/>
    <property type="match status" value="2"/>
</dbReference>
<dbReference type="OMA" id="DWFARHQ"/>
<dbReference type="InterPro" id="IPR036875">
    <property type="entry name" value="Znf_CCHC_sf"/>
</dbReference>
<evidence type="ECO:0000313" key="12">
    <source>
        <dbReference type="Proteomes" id="UP000186303"/>
    </source>
</evidence>
<feature type="region of interest" description="Disordered" evidence="9">
    <location>
        <begin position="203"/>
        <end position="245"/>
    </location>
</feature>
<dbReference type="EMBL" id="LT671823">
    <property type="protein sequence ID" value="SHO77511.1"/>
    <property type="molecule type" value="Genomic_DNA"/>
</dbReference>
<keyword evidence="2" id="KW-0507">mRNA processing</keyword>
<feature type="region of interest" description="Disordered" evidence="9">
    <location>
        <begin position="49"/>
        <end position="70"/>
    </location>
</feature>
<feature type="region of interest" description="Disordered" evidence="9">
    <location>
        <begin position="1"/>
        <end position="37"/>
    </location>
</feature>
<dbReference type="SMART" id="SM00343">
    <property type="entry name" value="ZnF_C2HC"/>
    <property type="match status" value="5"/>
</dbReference>
<organism evidence="11 12">
    <name type="scientific">Malassezia sympodialis (strain ATCC 42132)</name>
    <name type="common">Atopic eczema-associated yeast</name>
    <dbReference type="NCBI Taxonomy" id="1230383"/>
    <lineage>
        <taxon>Eukaryota</taxon>
        <taxon>Fungi</taxon>
        <taxon>Dikarya</taxon>
        <taxon>Basidiomycota</taxon>
        <taxon>Ustilaginomycotina</taxon>
        <taxon>Malasseziomycetes</taxon>
        <taxon>Malasseziales</taxon>
        <taxon>Malasseziaceae</taxon>
        <taxon>Malassezia</taxon>
    </lineage>
</organism>
<dbReference type="VEuPathDB" id="FungiDB:MSYG_1851"/>
<feature type="domain" description="CCHC-type" evidence="10">
    <location>
        <begin position="131"/>
        <end position="145"/>
    </location>
</feature>
<keyword evidence="4" id="KW-0677">Repeat</keyword>
<dbReference type="PANTHER" id="PTHR46543:SF1">
    <property type="entry name" value="ZINC FINGER CCHC DOMAIN-CONTAINING PROTEIN 7"/>
    <property type="match status" value="1"/>
</dbReference>
<sequence>MGDGEGLSFVLDTQSADVPDGARPPPSDEAAPATCDTSGLALPSHVAIVRDAGPPPSEAAEPGRLGDYEQLDAQGSRYYEAEADEERRRRGTCPVCGETGHDKKKCPYTQCLACGAVNEHATRNCPLGTSCFRCGGVGHRSKDCPVPRTSMHRRRVCERCGRPGHPDTTCPTLWRIYTYRSDDEYERERSRLRRHELRRTAQLAAQQERRQKRQRSWAVSLVEPTDEAGPSESSSDDDGDTRPPPGWDPAQLCCYNCARMGLHWGDDCPQRRTNPTRPTGDPSAFSVELADAGPFHRAAPGLRLRGASTRPLPESVQADSDADARDWFARHQKLRQPALSAPWDAEPPRAPRRSSSQGARAPAPLRRPRAKDEAPRPRRTRLPRFRPQYRGGYA</sequence>
<comment type="subcellular location">
    <subcellularLocation>
        <location evidence="1">Nucleus</location>
    </subcellularLocation>
</comment>
<dbReference type="GO" id="GO:0003723">
    <property type="term" value="F:RNA binding"/>
    <property type="evidence" value="ECO:0007669"/>
    <property type="project" value="TreeGrafter"/>
</dbReference>
<accession>A0A1M8A515</accession>
<evidence type="ECO:0000313" key="11">
    <source>
        <dbReference type="EMBL" id="SHO77511.1"/>
    </source>
</evidence>
<name>A0A1M8A515_MALS4</name>
<evidence type="ECO:0000256" key="3">
    <source>
        <dbReference type="ARBA" id="ARBA00022723"/>
    </source>
</evidence>
<dbReference type="GO" id="GO:0071036">
    <property type="term" value="P:nuclear polyadenylation-dependent snoRNA catabolic process"/>
    <property type="evidence" value="ECO:0007669"/>
    <property type="project" value="TreeGrafter"/>
</dbReference>
<evidence type="ECO:0000256" key="2">
    <source>
        <dbReference type="ARBA" id="ARBA00022664"/>
    </source>
</evidence>
<keyword evidence="12" id="KW-1185">Reference proteome</keyword>
<feature type="domain" description="CCHC-type" evidence="10">
    <location>
        <begin position="157"/>
        <end position="171"/>
    </location>
</feature>
<protein>
    <submittedName>
        <fullName evidence="11">Similar to S.cerevisiae protein AIR2 (RNA-binding subunit of the TRAMP nuclear RNA surveillance complex)</fullName>
    </submittedName>
</protein>
<dbReference type="GO" id="GO:0071038">
    <property type="term" value="P:TRAMP-dependent tRNA surveillance pathway"/>
    <property type="evidence" value="ECO:0007669"/>
    <property type="project" value="TreeGrafter"/>
</dbReference>
<feature type="domain" description="CCHC-type" evidence="10">
    <location>
        <begin position="93"/>
        <end position="107"/>
    </location>
</feature>
<dbReference type="GO" id="GO:0071037">
    <property type="term" value="P:nuclear polyadenylation-dependent snRNA catabolic process"/>
    <property type="evidence" value="ECO:0007669"/>
    <property type="project" value="TreeGrafter"/>
</dbReference>
<dbReference type="GO" id="GO:0071031">
    <property type="term" value="P:nuclear mRNA surveillance of mRNA 3'-end processing"/>
    <property type="evidence" value="ECO:0007669"/>
    <property type="project" value="TreeGrafter"/>
</dbReference>
<evidence type="ECO:0000256" key="4">
    <source>
        <dbReference type="ARBA" id="ARBA00022737"/>
    </source>
</evidence>